<evidence type="ECO:0000256" key="1">
    <source>
        <dbReference type="SAM" id="MobiDB-lite"/>
    </source>
</evidence>
<reference evidence="3 4" key="1">
    <citation type="submission" date="2017-03" db="EMBL/GenBank/DDBJ databases">
        <authorList>
            <person name="Afonso C.L."/>
            <person name="Miller P.J."/>
            <person name="Scott M.A."/>
            <person name="Spackman E."/>
            <person name="Goraichik I."/>
            <person name="Dimitrov K.M."/>
            <person name="Suarez D.L."/>
            <person name="Swayne D.E."/>
        </authorList>
    </citation>
    <scope>NUCLEOTIDE SEQUENCE [LARGE SCALE GENOMIC DNA]</scope>
    <source>
        <strain evidence="3 4">CECT 7691</strain>
    </source>
</reference>
<keyword evidence="2" id="KW-0812">Transmembrane</keyword>
<keyword evidence="2" id="KW-1133">Transmembrane helix</keyword>
<feature type="compositionally biased region" description="Polar residues" evidence="1">
    <location>
        <begin position="1"/>
        <end position="10"/>
    </location>
</feature>
<dbReference type="InParanoid" id="A0A1Y5TPE1"/>
<dbReference type="RefSeq" id="WP_176245089.1">
    <property type="nucleotide sequence ID" value="NZ_FWFR01000003.1"/>
</dbReference>
<evidence type="ECO:0000256" key="2">
    <source>
        <dbReference type="SAM" id="Phobius"/>
    </source>
</evidence>
<feature type="region of interest" description="Disordered" evidence="1">
    <location>
        <begin position="1"/>
        <end position="23"/>
    </location>
</feature>
<protein>
    <submittedName>
        <fullName evidence="3">Uncharacterized protein</fullName>
    </submittedName>
</protein>
<feature type="transmembrane region" description="Helical" evidence="2">
    <location>
        <begin position="32"/>
        <end position="53"/>
    </location>
</feature>
<accession>A0A1Y5TPE1</accession>
<dbReference type="AlphaFoldDB" id="A0A1Y5TPE1"/>
<keyword evidence="2" id="KW-0472">Membrane</keyword>
<name>A0A1Y5TPE1_9PROT</name>
<organism evidence="3 4">
    <name type="scientific">Oceanibacterium hippocampi</name>
    <dbReference type="NCBI Taxonomy" id="745714"/>
    <lineage>
        <taxon>Bacteria</taxon>
        <taxon>Pseudomonadati</taxon>
        <taxon>Pseudomonadota</taxon>
        <taxon>Alphaproteobacteria</taxon>
        <taxon>Sneathiellales</taxon>
        <taxon>Sneathiellaceae</taxon>
        <taxon>Oceanibacterium</taxon>
    </lineage>
</organism>
<evidence type="ECO:0000313" key="3">
    <source>
        <dbReference type="EMBL" id="SLN68882.1"/>
    </source>
</evidence>
<dbReference type="Proteomes" id="UP000193200">
    <property type="component" value="Unassembled WGS sequence"/>
</dbReference>
<dbReference type="EMBL" id="FWFR01000003">
    <property type="protein sequence ID" value="SLN68882.1"/>
    <property type="molecule type" value="Genomic_DNA"/>
</dbReference>
<gene>
    <name evidence="3" type="ORF">OCH7691_03138</name>
</gene>
<sequence>MRTMVNSAINATHAAPDARDASETTWSTRQTLIFWIYSSTAMWMLIVGALFMLSGD</sequence>
<evidence type="ECO:0000313" key="4">
    <source>
        <dbReference type="Proteomes" id="UP000193200"/>
    </source>
</evidence>
<keyword evidence="4" id="KW-1185">Reference proteome</keyword>
<proteinExistence type="predicted"/>